<dbReference type="Gene3D" id="2.40.420.20">
    <property type="match status" value="1"/>
</dbReference>
<evidence type="ECO:0000256" key="1">
    <source>
        <dbReference type="ARBA" id="ARBA00009477"/>
    </source>
</evidence>
<accession>A0A517MZH4</accession>
<dbReference type="GO" id="GO:0015562">
    <property type="term" value="F:efflux transmembrane transporter activity"/>
    <property type="evidence" value="ECO:0007669"/>
    <property type="project" value="TreeGrafter"/>
</dbReference>
<dbReference type="OrthoDB" id="245220at2"/>
<dbReference type="GO" id="GO:1990281">
    <property type="term" value="C:efflux pump complex"/>
    <property type="evidence" value="ECO:0007669"/>
    <property type="project" value="TreeGrafter"/>
</dbReference>
<evidence type="ECO:0000313" key="4">
    <source>
        <dbReference type="Proteomes" id="UP000319852"/>
    </source>
</evidence>
<dbReference type="Gene3D" id="2.40.50.100">
    <property type="match status" value="1"/>
</dbReference>
<dbReference type="PANTHER" id="PTHR30469:SF15">
    <property type="entry name" value="HLYD FAMILY OF SECRETION PROTEINS"/>
    <property type="match status" value="1"/>
</dbReference>
<keyword evidence="2" id="KW-1133">Transmembrane helix</keyword>
<dbReference type="PANTHER" id="PTHR30469">
    <property type="entry name" value="MULTIDRUG RESISTANCE PROTEIN MDTA"/>
    <property type="match status" value="1"/>
</dbReference>
<dbReference type="InterPro" id="IPR006143">
    <property type="entry name" value="RND_pump_MFP"/>
</dbReference>
<keyword evidence="2" id="KW-0472">Membrane</keyword>
<keyword evidence="2" id="KW-0812">Transmembrane</keyword>
<proteinExistence type="inferred from homology"/>
<sequence>MSNVQKRTKQWHWRSLKVIAVLLIAGGVMYWIKFAPVPVVSHRVERGMIVAEVMGTGTLEARVQTTISPKISGRIVEVLADQGDRVETGELLVRLDDEELNRQVAIAEANVDAATAAIVLLTADKNRAAAIHDQAKKNHDRTQSLVSQNAVSGEVVDRAVESLTVAAAGNSRAVAAITEGQKELVAAEKTLEYHRTILHDTHIHAPYEGLIVGRNREPGDVVVPGSDILTLISTDDLWISAWVDETEMARLQMDQPARVVFRSEPAKTYPGQIARIGKEADRETREFIVDVRVLELPTNWAVGQRAEAYIQITNKDDVLLLPPSAIVRRKDVEGVFINLDGVAKWRPVSLGVRGRDAAEVLEGLAAGDLVISPEQPTAVLTDGRRVVSP</sequence>
<protein>
    <submittedName>
        <fullName evidence="3">Macrolide export protein MacA</fullName>
    </submittedName>
</protein>
<comment type="similarity">
    <text evidence="1">Belongs to the membrane fusion protein (MFP) (TC 8.A.1) family.</text>
</comment>
<evidence type="ECO:0000313" key="3">
    <source>
        <dbReference type="EMBL" id="QDT00265.1"/>
    </source>
</evidence>
<dbReference type="KEGG" id="amob:HG15A2_36010"/>
<dbReference type="SUPFAM" id="SSF111369">
    <property type="entry name" value="HlyD-like secretion proteins"/>
    <property type="match status" value="1"/>
</dbReference>
<feature type="transmembrane region" description="Helical" evidence="2">
    <location>
        <begin position="12"/>
        <end position="32"/>
    </location>
</feature>
<dbReference type="Gene3D" id="2.40.30.170">
    <property type="match status" value="1"/>
</dbReference>
<dbReference type="EMBL" id="CP036263">
    <property type="protein sequence ID" value="QDT00265.1"/>
    <property type="molecule type" value="Genomic_DNA"/>
</dbReference>
<name>A0A517MZH4_9BACT</name>
<organism evidence="3 4">
    <name type="scientific">Adhaeretor mobilis</name>
    <dbReference type="NCBI Taxonomy" id="1930276"/>
    <lineage>
        <taxon>Bacteria</taxon>
        <taxon>Pseudomonadati</taxon>
        <taxon>Planctomycetota</taxon>
        <taxon>Planctomycetia</taxon>
        <taxon>Pirellulales</taxon>
        <taxon>Lacipirellulaceae</taxon>
        <taxon>Adhaeretor</taxon>
    </lineage>
</organism>
<dbReference type="NCBIfam" id="TIGR01730">
    <property type="entry name" value="RND_mfp"/>
    <property type="match status" value="1"/>
</dbReference>
<dbReference type="AlphaFoldDB" id="A0A517MZH4"/>
<dbReference type="Proteomes" id="UP000319852">
    <property type="component" value="Chromosome"/>
</dbReference>
<dbReference type="RefSeq" id="WP_145061657.1">
    <property type="nucleotide sequence ID" value="NZ_CP036263.1"/>
</dbReference>
<keyword evidence="4" id="KW-1185">Reference proteome</keyword>
<reference evidence="3 4" key="1">
    <citation type="submission" date="2019-02" db="EMBL/GenBank/DDBJ databases">
        <title>Deep-cultivation of Planctomycetes and their phenomic and genomic characterization uncovers novel biology.</title>
        <authorList>
            <person name="Wiegand S."/>
            <person name="Jogler M."/>
            <person name="Boedeker C."/>
            <person name="Pinto D."/>
            <person name="Vollmers J."/>
            <person name="Rivas-Marin E."/>
            <person name="Kohn T."/>
            <person name="Peeters S.H."/>
            <person name="Heuer A."/>
            <person name="Rast P."/>
            <person name="Oberbeckmann S."/>
            <person name="Bunk B."/>
            <person name="Jeske O."/>
            <person name="Meyerdierks A."/>
            <person name="Storesund J.E."/>
            <person name="Kallscheuer N."/>
            <person name="Luecker S."/>
            <person name="Lage O.M."/>
            <person name="Pohl T."/>
            <person name="Merkel B.J."/>
            <person name="Hornburger P."/>
            <person name="Mueller R.-W."/>
            <person name="Bruemmer F."/>
            <person name="Labrenz M."/>
            <person name="Spormann A.M."/>
            <person name="Op den Camp H."/>
            <person name="Overmann J."/>
            <person name="Amann R."/>
            <person name="Jetten M.S.M."/>
            <person name="Mascher T."/>
            <person name="Medema M.H."/>
            <person name="Devos D.P."/>
            <person name="Kaster A.-K."/>
            <person name="Ovreas L."/>
            <person name="Rohde M."/>
            <person name="Galperin M.Y."/>
            <person name="Jogler C."/>
        </authorList>
    </citation>
    <scope>NUCLEOTIDE SEQUENCE [LARGE SCALE GENOMIC DNA]</scope>
    <source>
        <strain evidence="3 4">HG15A2</strain>
    </source>
</reference>
<dbReference type="Gene3D" id="1.10.287.470">
    <property type="entry name" value="Helix hairpin bin"/>
    <property type="match status" value="1"/>
</dbReference>
<evidence type="ECO:0000256" key="2">
    <source>
        <dbReference type="SAM" id="Phobius"/>
    </source>
</evidence>
<gene>
    <name evidence="3" type="primary">macA_2</name>
    <name evidence="3" type="ORF">HG15A2_36010</name>
</gene>